<dbReference type="AlphaFoldDB" id="A0AAD5X5W9"/>
<keyword evidence="2" id="KW-0479">Metal-binding</keyword>
<dbReference type="InterPro" id="IPR006913">
    <property type="entry name" value="CENP-V/GFA"/>
</dbReference>
<feature type="domain" description="CENP-V/GFA" evidence="5">
    <location>
        <begin position="3"/>
        <end position="123"/>
    </location>
</feature>
<dbReference type="GO" id="GO:0046872">
    <property type="term" value="F:metal ion binding"/>
    <property type="evidence" value="ECO:0007669"/>
    <property type="project" value="UniProtKB-KW"/>
</dbReference>
<evidence type="ECO:0000313" key="6">
    <source>
        <dbReference type="EMBL" id="KAJ3056420.1"/>
    </source>
</evidence>
<accession>A0AAD5X5W9</accession>
<evidence type="ECO:0000313" key="7">
    <source>
        <dbReference type="Proteomes" id="UP001212841"/>
    </source>
</evidence>
<organism evidence="6 7">
    <name type="scientific">Rhizophlyctis rosea</name>
    <dbReference type="NCBI Taxonomy" id="64517"/>
    <lineage>
        <taxon>Eukaryota</taxon>
        <taxon>Fungi</taxon>
        <taxon>Fungi incertae sedis</taxon>
        <taxon>Chytridiomycota</taxon>
        <taxon>Chytridiomycota incertae sedis</taxon>
        <taxon>Chytridiomycetes</taxon>
        <taxon>Rhizophlyctidales</taxon>
        <taxon>Rhizophlyctidaceae</taxon>
        <taxon>Rhizophlyctis</taxon>
    </lineage>
</organism>
<evidence type="ECO:0000256" key="1">
    <source>
        <dbReference type="ARBA" id="ARBA00005495"/>
    </source>
</evidence>
<evidence type="ECO:0000256" key="2">
    <source>
        <dbReference type="ARBA" id="ARBA00022723"/>
    </source>
</evidence>
<dbReference type="InterPro" id="IPR011057">
    <property type="entry name" value="Mss4-like_sf"/>
</dbReference>
<dbReference type="PANTHER" id="PTHR33337:SF40">
    <property type="entry name" value="CENP-V_GFA DOMAIN-CONTAINING PROTEIN-RELATED"/>
    <property type="match status" value="1"/>
</dbReference>
<keyword evidence="7" id="KW-1185">Reference proteome</keyword>
<comment type="caution">
    <text evidence="6">The sequence shown here is derived from an EMBL/GenBank/DDBJ whole genome shotgun (WGS) entry which is preliminary data.</text>
</comment>
<reference evidence="6" key="1">
    <citation type="submission" date="2020-05" db="EMBL/GenBank/DDBJ databases">
        <title>Phylogenomic resolution of chytrid fungi.</title>
        <authorList>
            <person name="Stajich J.E."/>
            <person name="Amses K."/>
            <person name="Simmons R."/>
            <person name="Seto K."/>
            <person name="Myers J."/>
            <person name="Bonds A."/>
            <person name="Quandt C.A."/>
            <person name="Barry K."/>
            <person name="Liu P."/>
            <person name="Grigoriev I."/>
            <person name="Longcore J.E."/>
            <person name="James T.Y."/>
        </authorList>
    </citation>
    <scope>NUCLEOTIDE SEQUENCE</scope>
    <source>
        <strain evidence="6">JEL0318</strain>
    </source>
</reference>
<dbReference type="PANTHER" id="PTHR33337">
    <property type="entry name" value="GFA DOMAIN-CONTAINING PROTEIN"/>
    <property type="match status" value="1"/>
</dbReference>
<name>A0AAD5X5W9_9FUNG</name>
<dbReference type="PROSITE" id="PS51891">
    <property type="entry name" value="CENP_V_GFA"/>
    <property type="match status" value="1"/>
</dbReference>
<evidence type="ECO:0000256" key="4">
    <source>
        <dbReference type="ARBA" id="ARBA00023239"/>
    </source>
</evidence>
<keyword evidence="3" id="KW-0862">Zinc</keyword>
<keyword evidence="4" id="KW-0456">Lyase</keyword>
<evidence type="ECO:0000256" key="3">
    <source>
        <dbReference type="ARBA" id="ARBA00022833"/>
    </source>
</evidence>
<dbReference type="GO" id="GO:0016846">
    <property type="term" value="F:carbon-sulfur lyase activity"/>
    <property type="evidence" value="ECO:0007669"/>
    <property type="project" value="InterPro"/>
</dbReference>
<sequence>MVLSGHCLCKAVTYTIDVEKPDLVGYDHCDDCQRQSGSTYSLVAVVPKAKLKINGPIKSWAGKGSSGKAVHRLFCSECGSPIAHDPDAAPEIIAIKAGTLDSEIKRNLKPDYITITLGNRPFLYEILDGNSNDPSYLVPEENFVRVLTTQGVLTIPSLYVGPVVLKAAAVLADFPVTALTEEGPEGDELRNEPFGREIAAPSRVGTDAAAGGGGEAEAGHAMEVDGMSNQAKMQRIEVIVQVAKSGVGRMVEDAAAAEIEAQHDGGDNELAFLPREQTSNEVARLIMGVELAGKTR</sequence>
<comment type="similarity">
    <text evidence="1">Belongs to the Gfa family.</text>
</comment>
<proteinExistence type="inferred from homology"/>
<protein>
    <recommendedName>
        <fullName evidence="5">CENP-V/GFA domain-containing protein</fullName>
    </recommendedName>
</protein>
<gene>
    <name evidence="6" type="ORF">HK097_007033</name>
</gene>
<dbReference type="Gene3D" id="3.90.1590.10">
    <property type="entry name" value="glutathione-dependent formaldehyde- activating enzyme (gfa)"/>
    <property type="match status" value="1"/>
</dbReference>
<dbReference type="Pfam" id="PF04828">
    <property type="entry name" value="GFA"/>
    <property type="match status" value="1"/>
</dbReference>
<dbReference type="EMBL" id="JADGJD010000034">
    <property type="protein sequence ID" value="KAJ3056420.1"/>
    <property type="molecule type" value="Genomic_DNA"/>
</dbReference>
<dbReference type="SUPFAM" id="SSF51316">
    <property type="entry name" value="Mss4-like"/>
    <property type="match status" value="1"/>
</dbReference>
<dbReference type="Proteomes" id="UP001212841">
    <property type="component" value="Unassembled WGS sequence"/>
</dbReference>
<evidence type="ECO:0000259" key="5">
    <source>
        <dbReference type="PROSITE" id="PS51891"/>
    </source>
</evidence>